<accession>A0ABU7FQW5</accession>
<keyword evidence="3" id="KW-1185">Reference proteome</keyword>
<evidence type="ECO:0000313" key="2">
    <source>
        <dbReference type="EMBL" id="MED7826505.1"/>
    </source>
</evidence>
<reference evidence="2" key="1">
    <citation type="submission" date="2024-01" db="EMBL/GenBank/DDBJ databases">
        <title>First draft genome sequence data of TA4-1, the type strain of Gram-positive actinobacterium Streptomyces chiangmaiensis.</title>
        <authorList>
            <person name="Yasawong M."/>
            <person name="Nantapong N."/>
        </authorList>
    </citation>
    <scope>NUCLEOTIDE SEQUENCE</scope>
    <source>
        <strain evidence="2">TA4-1</strain>
    </source>
</reference>
<evidence type="ECO:0000313" key="3">
    <source>
        <dbReference type="Proteomes" id="UP001333996"/>
    </source>
</evidence>
<name>A0ABU7FQW5_9ACTN</name>
<dbReference type="EMBL" id="JAYWVC010000161">
    <property type="protein sequence ID" value="MED7826505.1"/>
    <property type="molecule type" value="Genomic_DNA"/>
</dbReference>
<organism evidence="2 3">
    <name type="scientific">Streptomyces chiangmaiensis</name>
    <dbReference type="NCBI Taxonomy" id="766497"/>
    <lineage>
        <taxon>Bacteria</taxon>
        <taxon>Bacillati</taxon>
        <taxon>Actinomycetota</taxon>
        <taxon>Actinomycetes</taxon>
        <taxon>Kitasatosporales</taxon>
        <taxon>Streptomycetaceae</taxon>
        <taxon>Streptomyces</taxon>
    </lineage>
</organism>
<evidence type="ECO:0000256" key="1">
    <source>
        <dbReference type="SAM" id="MobiDB-lite"/>
    </source>
</evidence>
<protein>
    <submittedName>
        <fullName evidence="2">Uncharacterized protein</fullName>
    </submittedName>
</protein>
<dbReference type="RefSeq" id="WP_329510903.1">
    <property type="nucleotide sequence ID" value="NZ_BAAAYZ010000087.1"/>
</dbReference>
<proteinExistence type="predicted"/>
<feature type="region of interest" description="Disordered" evidence="1">
    <location>
        <begin position="21"/>
        <end position="42"/>
    </location>
</feature>
<feature type="compositionally biased region" description="Low complexity" evidence="1">
    <location>
        <begin position="30"/>
        <end position="42"/>
    </location>
</feature>
<comment type="caution">
    <text evidence="2">The sequence shown here is derived from an EMBL/GenBank/DDBJ whole genome shotgun (WGS) entry which is preliminary data.</text>
</comment>
<gene>
    <name evidence="2" type="ORF">VXC91_32310</name>
</gene>
<sequence length="42" mass="4473">MAKPIHLKKRDAMLTALMALRARHDPSGPPSAGAGRPAVERP</sequence>
<dbReference type="Proteomes" id="UP001333996">
    <property type="component" value="Unassembled WGS sequence"/>
</dbReference>